<reference evidence="3 4" key="1">
    <citation type="submission" date="2021-02" db="EMBL/GenBank/DDBJ databases">
        <title>Leishmania (Mundinia) enrietti genome sequencing and assembly.</title>
        <authorList>
            <person name="Almutairi H."/>
            <person name="Gatherer D."/>
        </authorList>
    </citation>
    <scope>NUCLEOTIDE SEQUENCE [LARGE SCALE GENOMIC DNA]</scope>
    <source>
        <strain evidence="3">CUR178</strain>
    </source>
</reference>
<accession>A0A836HB55</accession>
<proteinExistence type="predicted"/>
<evidence type="ECO:0000256" key="2">
    <source>
        <dbReference type="SAM" id="MobiDB-lite"/>
    </source>
</evidence>
<dbReference type="PROSITE" id="PS00202">
    <property type="entry name" value="RUBREDOXIN"/>
    <property type="match status" value="1"/>
</dbReference>
<dbReference type="OrthoDB" id="266978at2759"/>
<dbReference type="EMBL" id="JAFHKP010000024">
    <property type="protein sequence ID" value="KAG5478233.1"/>
    <property type="molecule type" value="Genomic_DNA"/>
</dbReference>
<dbReference type="AlphaFoldDB" id="A0A836HB55"/>
<organism evidence="3 4">
    <name type="scientific">Leishmania enriettii</name>
    <dbReference type="NCBI Taxonomy" id="5663"/>
    <lineage>
        <taxon>Eukaryota</taxon>
        <taxon>Discoba</taxon>
        <taxon>Euglenozoa</taxon>
        <taxon>Kinetoplastea</taxon>
        <taxon>Metakinetoplastina</taxon>
        <taxon>Trypanosomatida</taxon>
        <taxon>Trypanosomatidae</taxon>
        <taxon>Leishmaniinae</taxon>
        <taxon>Leishmania</taxon>
    </lineage>
</organism>
<dbReference type="RefSeq" id="XP_067692698.1">
    <property type="nucleotide sequence ID" value="XM_067836643.1"/>
</dbReference>
<name>A0A836HB55_LEIEN</name>
<gene>
    <name evidence="3" type="ORF">CUR178_04948</name>
</gene>
<comment type="caution">
    <text evidence="3">The sequence shown here is derived from an EMBL/GenBank/DDBJ whole genome shotgun (WGS) entry which is preliminary data.</text>
</comment>
<keyword evidence="1" id="KW-0479">Metal-binding</keyword>
<feature type="compositionally biased region" description="Low complexity" evidence="2">
    <location>
        <begin position="704"/>
        <end position="716"/>
    </location>
</feature>
<evidence type="ECO:0000313" key="3">
    <source>
        <dbReference type="EMBL" id="KAG5478233.1"/>
    </source>
</evidence>
<dbReference type="GO" id="GO:0046872">
    <property type="term" value="F:metal ion binding"/>
    <property type="evidence" value="ECO:0007669"/>
    <property type="project" value="UniProtKB-KW"/>
</dbReference>
<keyword evidence="4" id="KW-1185">Reference proteome</keyword>
<dbReference type="Proteomes" id="UP000674179">
    <property type="component" value="Chromosome 24"/>
</dbReference>
<evidence type="ECO:0000256" key="1">
    <source>
        <dbReference type="ARBA" id="ARBA00022723"/>
    </source>
</evidence>
<feature type="compositionally biased region" description="Basic and acidic residues" evidence="2">
    <location>
        <begin position="648"/>
        <end position="659"/>
    </location>
</feature>
<evidence type="ECO:0000313" key="4">
    <source>
        <dbReference type="Proteomes" id="UP000674179"/>
    </source>
</evidence>
<protein>
    <submittedName>
        <fullName evidence="3">Uncharacterized protein</fullName>
    </submittedName>
</protein>
<feature type="region of interest" description="Disordered" evidence="2">
    <location>
        <begin position="648"/>
        <end position="717"/>
    </location>
</feature>
<dbReference type="KEGG" id="lenr:94172153"/>
<sequence length="945" mass="100741">MATRPSPAELSVAVSIHLSDAAFTSRVDYTDAYVIPVASTTATAATGAASIPTAALVSPWLLATPTADNTDPSSSLSIAAAAAATERAPSPALETVPLAWRCPSCGTMEVEQLYWRRPGRAKATATGDAAAASAAVRAALARSIRLTSLAPAMQARLERHQRRSERREEIRWRSLHISTRCRRCFQCPRCGGHGRAPSSGEAAIRDPCPATTAAAPSSLSLTAATLLSGSHSVSALDIRLTSDMLYYAACVCCQWHSCQAFPTMEQLLTYMDAVMGDEKAEGLRERRDVQRSTNTALRRGVTALLGVDPSVEVDVSPRQQQQTISQVAWSKFRHLRSFRVHDHSIPTPSHSPSQQQPGRIAANAFPHIHPALALEQQRSHERQRREAACAAPLFGVGQLAPQTIWVADLACEAAAQLQSARKGEVHERAPPKESSAAHCPNTAAYITAGSPISDVEVSMIARTQQRYVGLPTEAVDTRHQTMQTWMQRFQPAAAVAQERKAAAALPAALPVSPTPALEAPMKQVDEGSVPSGTAIVGAVRAGVAPTVAVTSSTSALMHTPTSAYLHSVLSREQDRPLGLPAYYIPRVRKELLTALVWRLPQASAVENLSETERACPCTRLVLLDRSSFSDDEVRRVCQHWAAQRASQIERRERKCRSESEQQTSAGGAAAVGKEGGDSDGGYELEDRGEGVGHLKGGTSHDSTHPAAPQHPLPQQRLQKRESAVLPLPLFLDGTDFAALCCLPFLEYVRSGPGSGGGNACLCEWQFRFVNLNTAHDVFLTKLEVLWTVTAPPCTIGAQHVRAPSTPASVTAAGVTMRISSPSVPDVEFPLALTPRCSPAERAAAAAAALPSGGDSHIADAALSPALAIPSILTKGNTTQPIRVPELLITLRDESAAQARTPSSAMPTPPRCVGLQAEALTALLDADHARPRYHSVCFGLTVTLCP</sequence>
<dbReference type="GeneID" id="94172153"/>
<dbReference type="InterPro" id="IPR018527">
    <property type="entry name" value="Rubredoxin_Fe_BS"/>
</dbReference>